<name>A0A7J6RX04_PEROL</name>
<protein>
    <recommendedName>
        <fullName evidence="1">PH domain-containing protein</fullName>
    </recommendedName>
</protein>
<proteinExistence type="predicted"/>
<accession>A0A7J6RX04</accession>
<dbReference type="PROSITE" id="PS50003">
    <property type="entry name" value="PH_DOMAIN"/>
    <property type="match status" value="1"/>
</dbReference>
<organism evidence="2 3">
    <name type="scientific">Perkinsus olseni</name>
    <name type="common">Perkinsus atlanticus</name>
    <dbReference type="NCBI Taxonomy" id="32597"/>
    <lineage>
        <taxon>Eukaryota</taxon>
        <taxon>Sar</taxon>
        <taxon>Alveolata</taxon>
        <taxon>Perkinsozoa</taxon>
        <taxon>Perkinsea</taxon>
        <taxon>Perkinsida</taxon>
        <taxon>Perkinsidae</taxon>
        <taxon>Perkinsus</taxon>
    </lineage>
</organism>
<dbReference type="EMBL" id="JABANO010022569">
    <property type="protein sequence ID" value="KAF4724951.1"/>
    <property type="molecule type" value="Genomic_DNA"/>
</dbReference>
<feature type="domain" description="PH" evidence="1">
    <location>
        <begin position="1"/>
        <end position="35"/>
    </location>
</feature>
<reference evidence="2 3" key="1">
    <citation type="submission" date="2020-04" db="EMBL/GenBank/DDBJ databases">
        <title>Perkinsus olseni comparative genomics.</title>
        <authorList>
            <person name="Bogema D.R."/>
        </authorList>
    </citation>
    <scope>NUCLEOTIDE SEQUENCE [LARGE SCALE GENOMIC DNA]</scope>
    <source>
        <strain evidence="2 3">ATCC PRA-207</strain>
    </source>
</reference>
<dbReference type="Proteomes" id="UP000553632">
    <property type="component" value="Unassembled WGS sequence"/>
</dbReference>
<keyword evidence="3" id="KW-1185">Reference proteome</keyword>
<evidence type="ECO:0000259" key="1">
    <source>
        <dbReference type="PROSITE" id="PS50003"/>
    </source>
</evidence>
<evidence type="ECO:0000313" key="2">
    <source>
        <dbReference type="EMBL" id="KAF4724951.1"/>
    </source>
</evidence>
<dbReference type="AlphaFoldDB" id="A0A7J6RX04"/>
<gene>
    <name evidence="2" type="ORF">FOZ63_029621</name>
</gene>
<comment type="caution">
    <text evidence="2">The sequence shown here is derived from an EMBL/GenBank/DDBJ whole genome shotgun (WGS) entry which is preliminary data.</text>
</comment>
<dbReference type="InterPro" id="IPR001849">
    <property type="entry name" value="PH_domain"/>
</dbReference>
<sequence>MGVAYGDNRAACLYFAATSTLSLSEWASALSFMINARKGPEEALLILSVAFGHIFAYTRDVAPQSAVFIPTLQLVSEAFRAAPLSCWMQLVRTFVALFGELTRVHTELVNTLCDLSATFVAHSSSLQQSNMSLTALTTDESKMVAETYLVLGEVLRFVDLVHVVLPAGWLLPTTKLAIACLEAAPIDVGRGGASERGISVRRPIFITMR</sequence>
<evidence type="ECO:0000313" key="3">
    <source>
        <dbReference type="Proteomes" id="UP000553632"/>
    </source>
</evidence>